<proteinExistence type="inferred from homology"/>
<dbReference type="Pfam" id="PF10501">
    <property type="entry name" value="Ribosomal_L50"/>
    <property type="match status" value="1"/>
</dbReference>
<evidence type="ECO:0000256" key="4">
    <source>
        <dbReference type="ARBA" id="ARBA00023128"/>
    </source>
</evidence>
<evidence type="ECO:0000256" key="2">
    <source>
        <dbReference type="ARBA" id="ARBA00008860"/>
    </source>
</evidence>
<dbReference type="PANTHER" id="PTHR31542">
    <property type="entry name" value="39A RIBOSOMAL PROTEIN L50, MITOCHONDRIAL"/>
    <property type="match status" value="1"/>
</dbReference>
<evidence type="ECO:0000313" key="9">
    <source>
        <dbReference type="RefSeq" id="XP_017017824.1"/>
    </source>
</evidence>
<evidence type="ECO:0000256" key="1">
    <source>
        <dbReference type="ARBA" id="ARBA00004173"/>
    </source>
</evidence>
<sequence>MAANLRKPIVAGSLQRFFASAAKAAKAKPKKTSPLAAVGESIASRGFLRPHKPYTPPGDAAERVRSVAASLQLKGDKLENLSEKFKFLSACFQELQHGVPNSQVHELRTLSDVIAFYETPVDTTVPLDALKRQDLPENLHIQYEYLRFNPETDTKFGGKTAFPKSSTLVTGLKYRGKYEGNEAKRSWP</sequence>
<dbReference type="PANTHER" id="PTHR31542:SF1">
    <property type="entry name" value="LARGE RIBOSOMAL SUBUNIT PROTEIN ML50"/>
    <property type="match status" value="1"/>
</dbReference>
<dbReference type="AlphaFoldDB" id="A0A6P4I1J9"/>
<evidence type="ECO:0000256" key="7">
    <source>
        <dbReference type="ARBA" id="ARBA00035398"/>
    </source>
</evidence>
<dbReference type="OrthoDB" id="9939609at2759"/>
<keyword evidence="5" id="KW-0687">Ribonucleoprotein</keyword>
<gene>
    <name evidence="9" type="primary">mRpL50</name>
</gene>
<organism evidence="8 9">
    <name type="scientific">Drosophila kikkawai</name>
    <name type="common">Fruit fly</name>
    <dbReference type="NCBI Taxonomy" id="30033"/>
    <lineage>
        <taxon>Eukaryota</taxon>
        <taxon>Metazoa</taxon>
        <taxon>Ecdysozoa</taxon>
        <taxon>Arthropoda</taxon>
        <taxon>Hexapoda</taxon>
        <taxon>Insecta</taxon>
        <taxon>Pterygota</taxon>
        <taxon>Neoptera</taxon>
        <taxon>Endopterygota</taxon>
        <taxon>Diptera</taxon>
        <taxon>Brachycera</taxon>
        <taxon>Muscomorpha</taxon>
        <taxon>Ephydroidea</taxon>
        <taxon>Drosophilidae</taxon>
        <taxon>Drosophila</taxon>
        <taxon>Sophophora</taxon>
    </lineage>
</organism>
<keyword evidence="4" id="KW-0496">Mitochondrion</keyword>
<keyword evidence="8" id="KW-1185">Reference proteome</keyword>
<keyword evidence="3" id="KW-0689">Ribosomal protein</keyword>
<dbReference type="GO" id="GO:0005762">
    <property type="term" value="C:mitochondrial large ribosomal subunit"/>
    <property type="evidence" value="ECO:0007669"/>
    <property type="project" value="TreeGrafter"/>
</dbReference>
<dbReference type="RefSeq" id="XP_017017824.1">
    <property type="nucleotide sequence ID" value="XM_017162335.2"/>
</dbReference>
<dbReference type="InterPro" id="IPR018305">
    <property type="entry name" value="Ribosomal_m50"/>
</dbReference>
<comment type="similarity">
    <text evidence="2">Belongs to the mitochondrion-specific ribosomal protein mL50 family.</text>
</comment>
<evidence type="ECO:0000313" key="8">
    <source>
        <dbReference type="Proteomes" id="UP001652661"/>
    </source>
</evidence>
<evidence type="ECO:0000256" key="3">
    <source>
        <dbReference type="ARBA" id="ARBA00022980"/>
    </source>
</evidence>
<name>A0A6P4I1J9_DROKI</name>
<dbReference type="Proteomes" id="UP001652661">
    <property type="component" value="Chromosome 3L"/>
</dbReference>
<comment type="subcellular location">
    <subcellularLocation>
        <location evidence="1">Mitochondrion</location>
    </subcellularLocation>
</comment>
<evidence type="ECO:0000256" key="5">
    <source>
        <dbReference type="ARBA" id="ARBA00023274"/>
    </source>
</evidence>
<protein>
    <recommendedName>
        <fullName evidence="6">Large ribosomal subunit protein mL50</fullName>
    </recommendedName>
    <alternativeName>
        <fullName evidence="7">39S ribosomal protein L50, mitochondrial</fullName>
    </alternativeName>
</protein>
<reference evidence="9" key="1">
    <citation type="submission" date="2025-08" db="UniProtKB">
        <authorList>
            <consortium name="RefSeq"/>
        </authorList>
    </citation>
    <scope>IDENTIFICATION</scope>
    <source>
        <strain evidence="9">14028-0561.14</strain>
        <tissue evidence="9">Whole fly</tissue>
    </source>
</reference>
<evidence type="ECO:0000256" key="6">
    <source>
        <dbReference type="ARBA" id="ARBA00035183"/>
    </source>
</evidence>
<accession>A0A6P4I1J9</accession>